<evidence type="ECO:0000256" key="1">
    <source>
        <dbReference type="SAM" id="MobiDB-lite"/>
    </source>
</evidence>
<organism evidence="2 3">
    <name type="scientific">Grifola frondosa</name>
    <name type="common">Maitake</name>
    <name type="synonym">Polyporus frondosus</name>
    <dbReference type="NCBI Taxonomy" id="5627"/>
    <lineage>
        <taxon>Eukaryota</taxon>
        <taxon>Fungi</taxon>
        <taxon>Dikarya</taxon>
        <taxon>Basidiomycota</taxon>
        <taxon>Agaricomycotina</taxon>
        <taxon>Agaricomycetes</taxon>
        <taxon>Polyporales</taxon>
        <taxon>Grifolaceae</taxon>
        <taxon>Grifola</taxon>
    </lineage>
</organism>
<dbReference type="AlphaFoldDB" id="A0A1C7MMD3"/>
<feature type="region of interest" description="Disordered" evidence="1">
    <location>
        <begin position="171"/>
        <end position="227"/>
    </location>
</feature>
<name>A0A1C7MMD3_GRIFR</name>
<reference evidence="2 3" key="1">
    <citation type="submission" date="2016-03" db="EMBL/GenBank/DDBJ databases">
        <title>Whole genome sequencing of Grifola frondosa 9006-11.</title>
        <authorList>
            <person name="Min B."/>
            <person name="Park H."/>
            <person name="Kim J.-G."/>
            <person name="Cho H."/>
            <person name="Oh Y.-L."/>
            <person name="Kong W.-S."/>
            <person name="Choi I.-G."/>
        </authorList>
    </citation>
    <scope>NUCLEOTIDE SEQUENCE [LARGE SCALE GENOMIC DNA]</scope>
    <source>
        <strain evidence="2 3">9006-11</strain>
    </source>
</reference>
<feature type="region of interest" description="Disordered" evidence="1">
    <location>
        <begin position="1"/>
        <end position="33"/>
    </location>
</feature>
<protein>
    <submittedName>
        <fullName evidence="2">Uncharacterized protein</fullName>
    </submittedName>
</protein>
<gene>
    <name evidence="2" type="ORF">A0H81_01860</name>
</gene>
<evidence type="ECO:0000313" key="2">
    <source>
        <dbReference type="EMBL" id="OBZ77988.1"/>
    </source>
</evidence>
<feature type="compositionally biased region" description="Polar residues" evidence="1">
    <location>
        <begin position="1"/>
        <end position="10"/>
    </location>
</feature>
<feature type="region of interest" description="Disordered" evidence="1">
    <location>
        <begin position="122"/>
        <end position="153"/>
    </location>
</feature>
<dbReference type="Proteomes" id="UP000092993">
    <property type="component" value="Unassembled WGS sequence"/>
</dbReference>
<feature type="compositionally biased region" description="Polar residues" evidence="1">
    <location>
        <begin position="194"/>
        <end position="206"/>
    </location>
</feature>
<feature type="compositionally biased region" description="Basic and acidic residues" evidence="1">
    <location>
        <begin position="209"/>
        <end position="227"/>
    </location>
</feature>
<keyword evidence="3" id="KW-1185">Reference proteome</keyword>
<proteinExistence type="predicted"/>
<dbReference type="OrthoDB" id="70161at2759"/>
<comment type="caution">
    <text evidence="2">The sequence shown here is derived from an EMBL/GenBank/DDBJ whole genome shotgun (WGS) entry which is preliminary data.</text>
</comment>
<dbReference type="OMA" id="NFGHRYA"/>
<feature type="compositionally biased region" description="Gly residues" evidence="1">
    <location>
        <begin position="18"/>
        <end position="27"/>
    </location>
</feature>
<sequence>MSGKRYSSSFGHRYAVTGGVGSEGSAGSGAKEGANTSFVSATADDDDISAFVQEIDSRKPLGAMRDQGAPVAGPSEDRDATVGRTTSTASRARTLSMPQPMLTTESAVDELREMNETFLASLQGLGSRRREQDDAARAARRSTSGSASGTRRLADPIAYVGSAARQEGVPLEGARVPSSGFTLPPAYVRPRFGSTGSARSAASITSEEVLGRMDPEIGDERRRSRGP</sequence>
<feature type="compositionally biased region" description="Basic and acidic residues" evidence="1">
    <location>
        <begin position="128"/>
        <end position="137"/>
    </location>
</feature>
<accession>A0A1C7MMD3</accession>
<feature type="compositionally biased region" description="Low complexity" evidence="1">
    <location>
        <begin position="141"/>
        <end position="151"/>
    </location>
</feature>
<feature type="compositionally biased region" description="Low complexity" evidence="1">
    <location>
        <begin position="82"/>
        <end position="96"/>
    </location>
</feature>
<dbReference type="EMBL" id="LUGG01000002">
    <property type="protein sequence ID" value="OBZ77988.1"/>
    <property type="molecule type" value="Genomic_DNA"/>
</dbReference>
<feature type="region of interest" description="Disordered" evidence="1">
    <location>
        <begin position="58"/>
        <end position="101"/>
    </location>
</feature>
<evidence type="ECO:0000313" key="3">
    <source>
        <dbReference type="Proteomes" id="UP000092993"/>
    </source>
</evidence>